<protein>
    <submittedName>
        <fullName evidence="2">Uncharacterized protein</fullName>
    </submittedName>
</protein>
<evidence type="ECO:0000256" key="1">
    <source>
        <dbReference type="SAM" id="Coils"/>
    </source>
</evidence>
<dbReference type="RefSeq" id="XP_068368782.1">
    <property type="nucleotide sequence ID" value="XM_068514298.1"/>
</dbReference>
<accession>A0A1J4L102</accession>
<name>A0A1J4L102_9EUKA</name>
<evidence type="ECO:0000313" key="2">
    <source>
        <dbReference type="EMBL" id="OHT15646.1"/>
    </source>
</evidence>
<feature type="coiled-coil region" evidence="1">
    <location>
        <begin position="316"/>
        <end position="449"/>
    </location>
</feature>
<dbReference type="VEuPathDB" id="TrichDB:TRFO_42421"/>
<sequence length="479" mass="57407">MIYLSNSLSSGKNLKTEETLSGSKQDYFKINTYEFHKSSSNNDNEEDNLEIFQYLTIFGNKIKINFFKLAQYSRYICRNFSQFNVEESLSLNIEQFLVTINQGKENIITVEHVKNFLNANQEKDFEINEQNFAQMLDLSAQYETRHFQMILDDYEKYHLKNYHFFVGYYLSRLSKLENEYINYKNNTIDLNYIETRIIDHLDESLKHPYISQLQNEVIYRILEKAKPNQIPHEALFSFIQQSIQHRFIFYYFLNLSKVSNTDQEKFLNNLKNISNDQDQERLNSFQFPTDFLLQLNSLNHDLKQIQKNNLMTISDLENKNNVKEKLFNENKETISQLENQIKEDRLIIDEMRKELENKTQQFILMENKLLHEIEKHNQNIKKAQEQIHDLTDESLQQKKIITKYDKLVKGLQNLIKNMDQENTISCFNKEEEIKKFDVLQKEIEMAKAQIGGERIMESRIPRRISNYELRLLSKRSLFQ</sequence>
<evidence type="ECO:0000313" key="3">
    <source>
        <dbReference type="Proteomes" id="UP000179807"/>
    </source>
</evidence>
<keyword evidence="3" id="KW-1185">Reference proteome</keyword>
<proteinExistence type="predicted"/>
<comment type="caution">
    <text evidence="2">The sequence shown here is derived from an EMBL/GenBank/DDBJ whole genome shotgun (WGS) entry which is preliminary data.</text>
</comment>
<gene>
    <name evidence="2" type="ORF">TRFO_42421</name>
</gene>
<organism evidence="2 3">
    <name type="scientific">Tritrichomonas foetus</name>
    <dbReference type="NCBI Taxonomy" id="1144522"/>
    <lineage>
        <taxon>Eukaryota</taxon>
        <taxon>Metamonada</taxon>
        <taxon>Parabasalia</taxon>
        <taxon>Tritrichomonadida</taxon>
        <taxon>Tritrichomonadidae</taxon>
        <taxon>Tritrichomonas</taxon>
    </lineage>
</organism>
<dbReference type="GeneID" id="94849002"/>
<keyword evidence="1" id="KW-0175">Coiled coil</keyword>
<reference evidence="2" key="1">
    <citation type="submission" date="2016-10" db="EMBL/GenBank/DDBJ databases">
        <authorList>
            <person name="Benchimol M."/>
            <person name="Almeida L.G."/>
            <person name="Vasconcelos A.T."/>
            <person name="Perreira-Neves A."/>
            <person name="Rosa I.A."/>
            <person name="Tasca T."/>
            <person name="Bogo M.R."/>
            <person name="de Souza W."/>
        </authorList>
    </citation>
    <scope>NUCLEOTIDE SEQUENCE [LARGE SCALE GENOMIC DNA]</scope>
    <source>
        <strain evidence="2">K</strain>
    </source>
</reference>
<dbReference type="Proteomes" id="UP000179807">
    <property type="component" value="Unassembled WGS sequence"/>
</dbReference>
<dbReference type="AlphaFoldDB" id="A0A1J4L102"/>
<dbReference type="EMBL" id="MLAK01000206">
    <property type="protein sequence ID" value="OHT15646.1"/>
    <property type="molecule type" value="Genomic_DNA"/>
</dbReference>